<feature type="non-terminal residue" evidence="2">
    <location>
        <position position="1"/>
    </location>
</feature>
<reference evidence="2" key="1">
    <citation type="journal article" date="2023" name="IScience">
        <title>Live-bearing cockroach genome reveals convergent evolutionary mechanisms linked to viviparity in insects and beyond.</title>
        <authorList>
            <person name="Fouks B."/>
            <person name="Harrison M.C."/>
            <person name="Mikhailova A.A."/>
            <person name="Marchal E."/>
            <person name="English S."/>
            <person name="Carruthers M."/>
            <person name="Jennings E.C."/>
            <person name="Chiamaka E.L."/>
            <person name="Frigard R.A."/>
            <person name="Pippel M."/>
            <person name="Attardo G.M."/>
            <person name="Benoit J.B."/>
            <person name="Bornberg-Bauer E."/>
            <person name="Tobe S.S."/>
        </authorList>
    </citation>
    <scope>NUCLEOTIDE SEQUENCE</scope>
    <source>
        <strain evidence="2">Stay&amp;Tobe</strain>
    </source>
</reference>
<dbReference type="EMBL" id="JASPKZ010008387">
    <property type="protein sequence ID" value="KAJ9579526.1"/>
    <property type="molecule type" value="Genomic_DNA"/>
</dbReference>
<keyword evidence="1" id="KW-0812">Transmembrane</keyword>
<reference evidence="2" key="2">
    <citation type="submission" date="2023-05" db="EMBL/GenBank/DDBJ databases">
        <authorList>
            <person name="Fouks B."/>
        </authorList>
    </citation>
    <scope>NUCLEOTIDE SEQUENCE</scope>
    <source>
        <strain evidence="2">Stay&amp;Tobe</strain>
        <tissue evidence="2">Testes</tissue>
    </source>
</reference>
<keyword evidence="1" id="KW-0472">Membrane</keyword>
<name>A0AAD7ZFP6_DIPPU</name>
<feature type="non-terminal residue" evidence="2">
    <location>
        <position position="221"/>
    </location>
</feature>
<keyword evidence="3" id="KW-1185">Reference proteome</keyword>
<dbReference type="AlphaFoldDB" id="A0AAD7ZFP6"/>
<evidence type="ECO:0000313" key="2">
    <source>
        <dbReference type="EMBL" id="KAJ9579526.1"/>
    </source>
</evidence>
<evidence type="ECO:0000313" key="3">
    <source>
        <dbReference type="Proteomes" id="UP001233999"/>
    </source>
</evidence>
<evidence type="ECO:0000256" key="1">
    <source>
        <dbReference type="SAM" id="Phobius"/>
    </source>
</evidence>
<organism evidence="2 3">
    <name type="scientific">Diploptera punctata</name>
    <name type="common">Pacific beetle cockroach</name>
    <dbReference type="NCBI Taxonomy" id="6984"/>
    <lineage>
        <taxon>Eukaryota</taxon>
        <taxon>Metazoa</taxon>
        <taxon>Ecdysozoa</taxon>
        <taxon>Arthropoda</taxon>
        <taxon>Hexapoda</taxon>
        <taxon>Insecta</taxon>
        <taxon>Pterygota</taxon>
        <taxon>Neoptera</taxon>
        <taxon>Polyneoptera</taxon>
        <taxon>Dictyoptera</taxon>
        <taxon>Blattodea</taxon>
        <taxon>Blaberoidea</taxon>
        <taxon>Blaberidae</taxon>
        <taxon>Diplopterinae</taxon>
        <taxon>Diploptera</taxon>
    </lineage>
</organism>
<proteinExistence type="predicted"/>
<keyword evidence="1" id="KW-1133">Transmembrane helix</keyword>
<protein>
    <submittedName>
        <fullName evidence="2">Uncharacterized protein</fullName>
    </submittedName>
</protein>
<feature type="transmembrane region" description="Helical" evidence="1">
    <location>
        <begin position="20"/>
        <end position="39"/>
    </location>
</feature>
<gene>
    <name evidence="2" type="ORF">L9F63_004818</name>
</gene>
<dbReference type="Proteomes" id="UP001233999">
    <property type="component" value="Unassembled WGS sequence"/>
</dbReference>
<accession>A0AAD7ZFP6</accession>
<comment type="caution">
    <text evidence="2">The sequence shown here is derived from an EMBL/GenBank/DDBJ whole genome shotgun (WGS) entry which is preliminary data.</text>
</comment>
<sequence length="221" mass="25883">TRNRTRDTAIYERRGEWDELRYHCSLVVCPICFVLLSFLPMSFDNGSPRIAMLASYKFRNQTPVSKLGHFIFNLIWSFIGPPTEEEAVLLIDLKSVDMKLLKMKLPKLRNRYVSMFHNMKLYFTLSLLIVRTATDMYHHLSPTYIFRNCLKSDNKLYSIKVNSPRWAGVDGSHNCFHTTSTIKNAKYSRIVISYYLGFSPSRKVFERQEFIISDTSIFSTF</sequence>